<accession>A0A0L0F633</accession>
<sequence>MSTETANKLRSAIAKENSLTKETEYLKKELVGARRSQKDVLRQNVTLLKEIDRLRGRPSYNMQVPDVNDTSAQTMITTELVDVRNYEDVVAINAKQTIALR</sequence>
<dbReference type="Proteomes" id="UP000054560">
    <property type="component" value="Unassembled WGS sequence"/>
</dbReference>
<keyword evidence="2" id="KW-1185">Reference proteome</keyword>
<dbReference type="RefSeq" id="XP_014146099.1">
    <property type="nucleotide sequence ID" value="XM_014290624.1"/>
</dbReference>
<dbReference type="EMBL" id="KQ247420">
    <property type="protein sequence ID" value="KNC72197.1"/>
    <property type="molecule type" value="Genomic_DNA"/>
</dbReference>
<gene>
    <name evidence="1" type="ORF">SARC_15249</name>
</gene>
<protein>
    <submittedName>
        <fullName evidence="1">Uncharacterized protein</fullName>
    </submittedName>
</protein>
<dbReference type="AlphaFoldDB" id="A0A0L0F633"/>
<dbReference type="GeneID" id="25915753"/>
<name>A0A0L0F633_9EUKA</name>
<reference evidence="1 2" key="1">
    <citation type="submission" date="2011-02" db="EMBL/GenBank/DDBJ databases">
        <title>The Genome Sequence of Sphaeroforma arctica JP610.</title>
        <authorList>
            <consortium name="The Broad Institute Genome Sequencing Platform"/>
            <person name="Russ C."/>
            <person name="Cuomo C."/>
            <person name="Young S.K."/>
            <person name="Zeng Q."/>
            <person name="Gargeya S."/>
            <person name="Alvarado L."/>
            <person name="Berlin A."/>
            <person name="Chapman S.B."/>
            <person name="Chen Z."/>
            <person name="Freedman E."/>
            <person name="Gellesch M."/>
            <person name="Goldberg J."/>
            <person name="Griggs A."/>
            <person name="Gujja S."/>
            <person name="Heilman E."/>
            <person name="Heiman D."/>
            <person name="Howarth C."/>
            <person name="Mehta T."/>
            <person name="Neiman D."/>
            <person name="Pearson M."/>
            <person name="Roberts A."/>
            <person name="Saif S."/>
            <person name="Shea T."/>
            <person name="Shenoy N."/>
            <person name="Sisk P."/>
            <person name="Stolte C."/>
            <person name="Sykes S."/>
            <person name="White J."/>
            <person name="Yandava C."/>
            <person name="Burger G."/>
            <person name="Gray M.W."/>
            <person name="Holland P.W.H."/>
            <person name="King N."/>
            <person name="Lang F.B.F."/>
            <person name="Roger A.J."/>
            <person name="Ruiz-Trillo I."/>
            <person name="Haas B."/>
            <person name="Nusbaum C."/>
            <person name="Birren B."/>
        </authorList>
    </citation>
    <scope>NUCLEOTIDE SEQUENCE [LARGE SCALE GENOMIC DNA]</scope>
    <source>
        <strain evidence="1 2">JP610</strain>
    </source>
</reference>
<organism evidence="1 2">
    <name type="scientific">Sphaeroforma arctica JP610</name>
    <dbReference type="NCBI Taxonomy" id="667725"/>
    <lineage>
        <taxon>Eukaryota</taxon>
        <taxon>Ichthyosporea</taxon>
        <taxon>Ichthyophonida</taxon>
        <taxon>Sphaeroforma</taxon>
    </lineage>
</organism>
<evidence type="ECO:0000313" key="2">
    <source>
        <dbReference type="Proteomes" id="UP000054560"/>
    </source>
</evidence>
<proteinExistence type="predicted"/>
<evidence type="ECO:0000313" key="1">
    <source>
        <dbReference type="EMBL" id="KNC72197.1"/>
    </source>
</evidence>